<comment type="subcellular location">
    <subcellularLocation>
        <location evidence="2">Secreted</location>
    </subcellularLocation>
</comment>
<evidence type="ECO:0000256" key="5">
    <source>
        <dbReference type="ARBA" id="ARBA00023157"/>
    </source>
</evidence>
<dbReference type="AlphaFoldDB" id="A0A8C4MVR9"/>
<dbReference type="GO" id="GO:0042742">
    <property type="term" value="P:defense response to bacterium"/>
    <property type="evidence" value="ECO:0007669"/>
    <property type="project" value="TreeGrafter"/>
</dbReference>
<proteinExistence type="predicted"/>
<reference evidence="6" key="2">
    <citation type="submission" date="2025-08" db="UniProtKB">
        <authorList>
            <consortium name="Ensembl"/>
        </authorList>
    </citation>
    <scope>IDENTIFICATION</scope>
</reference>
<sequence>MDISLCFSFSSFRSQLKCCILRKSFLSILSIPSSRLYLVYHHIIFSKQLPLSQIILSIYFCGLASSENHCLNVSGICRRDICKRMEDLLGNCRRRWKCCRPWWILMPVPTPVVYSDYQPPFKPKLK</sequence>
<evidence type="ECO:0000313" key="6">
    <source>
        <dbReference type="Ensembl" id="ENSEASP00005032684.2"/>
    </source>
</evidence>
<dbReference type="GO" id="GO:0042056">
    <property type="term" value="F:chemoattractant activity"/>
    <property type="evidence" value="ECO:0007669"/>
    <property type="project" value="TreeGrafter"/>
</dbReference>
<dbReference type="GO" id="GO:0060326">
    <property type="term" value="P:cell chemotaxis"/>
    <property type="evidence" value="ECO:0007669"/>
    <property type="project" value="TreeGrafter"/>
</dbReference>
<comment type="function">
    <text evidence="1">Has antibacterial activity.</text>
</comment>
<keyword evidence="4" id="KW-0732">Signal</keyword>
<keyword evidence="7" id="KW-1185">Reference proteome</keyword>
<dbReference type="Proteomes" id="UP000694387">
    <property type="component" value="Chromosome 27"/>
</dbReference>
<evidence type="ECO:0000256" key="2">
    <source>
        <dbReference type="ARBA" id="ARBA00004613"/>
    </source>
</evidence>
<keyword evidence="3" id="KW-0964">Secreted</keyword>
<name>A0A8C4MVR9_EQUAS</name>
<evidence type="ECO:0008006" key="8">
    <source>
        <dbReference type="Google" id="ProtNLM"/>
    </source>
</evidence>
<evidence type="ECO:0000256" key="1">
    <source>
        <dbReference type="ARBA" id="ARBA00002878"/>
    </source>
</evidence>
<accession>A0A8C4MVR9</accession>
<dbReference type="PANTHER" id="PTHR20515">
    <property type="entry name" value="BETA-DEFENSIN"/>
    <property type="match status" value="1"/>
</dbReference>
<dbReference type="GO" id="GO:0031731">
    <property type="term" value="F:CCR6 chemokine receptor binding"/>
    <property type="evidence" value="ECO:0007669"/>
    <property type="project" value="TreeGrafter"/>
</dbReference>
<evidence type="ECO:0000256" key="4">
    <source>
        <dbReference type="ARBA" id="ARBA00022729"/>
    </source>
</evidence>
<dbReference type="GO" id="GO:0005615">
    <property type="term" value="C:extracellular space"/>
    <property type="evidence" value="ECO:0007669"/>
    <property type="project" value="TreeGrafter"/>
</dbReference>
<reference evidence="6 7" key="1">
    <citation type="journal article" date="2020" name="Nat. Commun.">
        <title>Donkey genomes provide new insights into domestication and selection for coat color.</title>
        <authorList>
            <person name="Wang"/>
            <person name="C."/>
            <person name="Li"/>
            <person name="H."/>
            <person name="Guo"/>
            <person name="Y."/>
            <person name="Huang"/>
            <person name="J."/>
            <person name="Sun"/>
            <person name="Y."/>
            <person name="Min"/>
            <person name="J."/>
            <person name="Wang"/>
            <person name="J."/>
            <person name="Fang"/>
            <person name="X."/>
            <person name="Zhao"/>
            <person name="Z."/>
            <person name="Wang"/>
            <person name="S."/>
            <person name="Zhang"/>
            <person name="Y."/>
            <person name="Liu"/>
            <person name="Q."/>
            <person name="Jiang"/>
            <person name="Q."/>
            <person name="Wang"/>
            <person name="X."/>
            <person name="Guo"/>
            <person name="Y."/>
            <person name="Yang"/>
            <person name="C."/>
            <person name="Wang"/>
            <person name="Y."/>
            <person name="Tian"/>
            <person name="F."/>
            <person name="Zhuang"/>
            <person name="G."/>
            <person name="Fan"/>
            <person name="Y."/>
            <person name="Gao"/>
            <person name="Q."/>
            <person name="Li"/>
            <person name="Y."/>
            <person name="Ju"/>
            <person name="Z."/>
            <person name="Li"/>
            <person name="J."/>
            <person name="Li"/>
            <person name="R."/>
            <person name="Hou"/>
            <person name="M."/>
            <person name="Yang"/>
            <person name="G."/>
            <person name="Liu"/>
            <person name="G."/>
            <person name="Liu"/>
            <person name="W."/>
            <person name="Guo"/>
            <person name="J."/>
            <person name="Pan"/>
            <person name="S."/>
            <person name="Fan"/>
            <person name="G."/>
            <person name="Zhang"/>
            <person name="W."/>
            <person name="Zhang"/>
            <person name="R."/>
            <person name="Yu"/>
            <person name="J."/>
            <person name="Zhang"/>
            <person name="X."/>
            <person name="Yin"/>
            <person name="Q."/>
            <person name="Ji"/>
            <person name="C."/>
            <person name="Jin"/>
            <person name="Y."/>
            <person name="Yue"/>
            <person name="G."/>
            <person name="Liu"/>
            <person name="M."/>
            <person name="Xu"/>
            <person name="J."/>
            <person name="Liu"/>
            <person name="S."/>
            <person name="Jordana"/>
            <person name="J."/>
            <person name="Noce"/>
            <person name="A."/>
            <person name="Amills"/>
            <person name="M."/>
            <person name="Wu"/>
            <person name="D.D."/>
            <person name="Li"/>
            <person name="S."/>
            <person name="Zhou"/>
            <person name="X. and Zhong"/>
            <person name="J."/>
        </authorList>
    </citation>
    <scope>NUCLEOTIDE SEQUENCE [LARGE SCALE GENOMIC DNA]</scope>
</reference>
<dbReference type="GeneTree" id="ENSGT01150000287012"/>
<keyword evidence="5" id="KW-1015">Disulfide bond</keyword>
<dbReference type="PANTHER" id="PTHR20515:SF3">
    <property type="entry name" value="BETA-DEFENSIN 109B-RELATED"/>
    <property type="match status" value="1"/>
</dbReference>
<dbReference type="Ensembl" id="ENSEAST00005035610.2">
    <property type="protein sequence ID" value="ENSEASP00005032684.2"/>
    <property type="gene ID" value="ENSEASG00005022312.2"/>
</dbReference>
<organism evidence="6 7">
    <name type="scientific">Equus asinus</name>
    <name type="common">Donkey</name>
    <name type="synonym">Equus africanus asinus</name>
    <dbReference type="NCBI Taxonomy" id="9793"/>
    <lineage>
        <taxon>Eukaryota</taxon>
        <taxon>Metazoa</taxon>
        <taxon>Chordata</taxon>
        <taxon>Craniata</taxon>
        <taxon>Vertebrata</taxon>
        <taxon>Euteleostomi</taxon>
        <taxon>Mammalia</taxon>
        <taxon>Eutheria</taxon>
        <taxon>Laurasiatheria</taxon>
        <taxon>Perissodactyla</taxon>
        <taxon>Equidae</taxon>
        <taxon>Equus</taxon>
    </lineage>
</organism>
<evidence type="ECO:0000313" key="7">
    <source>
        <dbReference type="Proteomes" id="UP000694387"/>
    </source>
</evidence>
<reference evidence="6" key="3">
    <citation type="submission" date="2025-09" db="UniProtKB">
        <authorList>
            <consortium name="Ensembl"/>
        </authorList>
    </citation>
    <scope>IDENTIFICATION</scope>
</reference>
<protein>
    <recommendedName>
        <fullName evidence="8">Beta-defensin</fullName>
    </recommendedName>
</protein>
<evidence type="ECO:0000256" key="3">
    <source>
        <dbReference type="ARBA" id="ARBA00022525"/>
    </source>
</evidence>